<evidence type="ECO:0000313" key="3">
    <source>
        <dbReference type="Proteomes" id="UP000887540"/>
    </source>
</evidence>
<organism evidence="3 4">
    <name type="scientific">Acrobeloides nanus</name>
    <dbReference type="NCBI Taxonomy" id="290746"/>
    <lineage>
        <taxon>Eukaryota</taxon>
        <taxon>Metazoa</taxon>
        <taxon>Ecdysozoa</taxon>
        <taxon>Nematoda</taxon>
        <taxon>Chromadorea</taxon>
        <taxon>Rhabditida</taxon>
        <taxon>Tylenchina</taxon>
        <taxon>Cephalobomorpha</taxon>
        <taxon>Cephaloboidea</taxon>
        <taxon>Cephalobidae</taxon>
        <taxon>Acrobeloides</taxon>
    </lineage>
</organism>
<protein>
    <submittedName>
        <fullName evidence="4">Uncharacterized protein</fullName>
    </submittedName>
</protein>
<proteinExistence type="predicted"/>
<feature type="signal peptide" evidence="2">
    <location>
        <begin position="1"/>
        <end position="20"/>
    </location>
</feature>
<dbReference type="AlphaFoldDB" id="A0A914C3E3"/>
<keyword evidence="2" id="KW-0732">Signal</keyword>
<reference evidence="4" key="1">
    <citation type="submission" date="2022-11" db="UniProtKB">
        <authorList>
            <consortium name="WormBaseParasite"/>
        </authorList>
    </citation>
    <scope>IDENTIFICATION</scope>
</reference>
<accession>A0A914C3E3</accession>
<sequence length="139" mass="15358">MKILVMPKMLLELLMDLEFAAFELVLNCRMGAAVVEVEEEAVVLVDEAMEVIVVADMVVEEETIEVMIVIVMMIVLAIVIVAVPNLHVEHDLQGDVIPHGMKNVGNVTALLVALRYKMAMAMKEAVLRDAAFLDLEAVR</sequence>
<evidence type="ECO:0000256" key="1">
    <source>
        <dbReference type="SAM" id="Phobius"/>
    </source>
</evidence>
<name>A0A914C3E3_9BILA</name>
<evidence type="ECO:0000313" key="4">
    <source>
        <dbReference type="WBParaSite" id="ACRNAN_Path_1593.g6194.t1"/>
    </source>
</evidence>
<dbReference type="WBParaSite" id="ACRNAN_Path_1593.g6194.t1">
    <property type="protein sequence ID" value="ACRNAN_Path_1593.g6194.t1"/>
    <property type="gene ID" value="ACRNAN_Path_1593.g6194"/>
</dbReference>
<feature type="chain" id="PRO_5036698408" evidence="2">
    <location>
        <begin position="21"/>
        <end position="139"/>
    </location>
</feature>
<keyword evidence="1" id="KW-0812">Transmembrane</keyword>
<keyword evidence="1" id="KW-1133">Transmembrane helix</keyword>
<dbReference type="Proteomes" id="UP000887540">
    <property type="component" value="Unplaced"/>
</dbReference>
<evidence type="ECO:0000256" key="2">
    <source>
        <dbReference type="SAM" id="SignalP"/>
    </source>
</evidence>
<keyword evidence="3" id="KW-1185">Reference proteome</keyword>
<keyword evidence="1" id="KW-0472">Membrane</keyword>
<feature type="transmembrane region" description="Helical" evidence="1">
    <location>
        <begin position="66"/>
        <end position="84"/>
    </location>
</feature>